<dbReference type="EMBL" id="BMAO01039236">
    <property type="protein sequence ID" value="GFR30021.1"/>
    <property type="molecule type" value="Genomic_DNA"/>
</dbReference>
<dbReference type="PANTHER" id="PTHR47331">
    <property type="entry name" value="PHD-TYPE DOMAIN-CONTAINING PROTEIN"/>
    <property type="match status" value="1"/>
</dbReference>
<dbReference type="InterPro" id="IPR005312">
    <property type="entry name" value="DUF1759"/>
</dbReference>
<dbReference type="InterPro" id="IPR021109">
    <property type="entry name" value="Peptidase_aspartic_dom_sf"/>
</dbReference>
<protein>
    <submittedName>
        <fullName evidence="1">Retrovirus-related Pol polyprotein from transposon 17.6</fullName>
    </submittedName>
</protein>
<comment type="caution">
    <text evidence="1">The sequence shown here is derived from an EMBL/GenBank/DDBJ whole genome shotgun (WGS) entry which is preliminary data.</text>
</comment>
<organism evidence="1 2">
    <name type="scientific">Trichonephila clavata</name>
    <name type="common">Joro spider</name>
    <name type="synonym">Nephila clavata</name>
    <dbReference type="NCBI Taxonomy" id="2740835"/>
    <lineage>
        <taxon>Eukaryota</taxon>
        <taxon>Metazoa</taxon>
        <taxon>Ecdysozoa</taxon>
        <taxon>Arthropoda</taxon>
        <taxon>Chelicerata</taxon>
        <taxon>Arachnida</taxon>
        <taxon>Araneae</taxon>
        <taxon>Araneomorphae</taxon>
        <taxon>Entelegynae</taxon>
        <taxon>Araneoidea</taxon>
        <taxon>Nephilidae</taxon>
        <taxon>Trichonephila</taxon>
    </lineage>
</organism>
<dbReference type="Gene3D" id="2.40.70.10">
    <property type="entry name" value="Acid Proteases"/>
    <property type="match status" value="1"/>
</dbReference>
<keyword evidence="2" id="KW-1185">Reference proteome</keyword>
<dbReference type="PANTHER" id="PTHR47331:SF5">
    <property type="entry name" value="RIBONUCLEASE H"/>
    <property type="match status" value="1"/>
</dbReference>
<dbReference type="AlphaFoldDB" id="A0A8X6K417"/>
<gene>
    <name evidence="1" type="primary">X975_23944</name>
    <name evidence="1" type="ORF">TNCT_257411</name>
</gene>
<evidence type="ECO:0000313" key="2">
    <source>
        <dbReference type="Proteomes" id="UP000887116"/>
    </source>
</evidence>
<dbReference type="OrthoDB" id="6436535at2759"/>
<sequence>MSQGERENLLKKKEILKTQLAKFKGKINWKNLNSTACHLFIQKYELFNNELKSIFDELFNVCEETDIDKFVEEQLNFQESIDDVILKLKRENEKLSSHSNSDVGTERFSLETVKLPKLTLPTFSGNLHDWITFKDLFKASVHNNSNLSNAQKLQYLKSSLKGDAFRIIQSIAISDSNYLTAWESLEDRYSNKREQVFAHIGRLMSLNTIQCESASAVLSLVDNLNSVRVLTNVNTVSNRIIVYILHFGNYNPTNQSSVLSPEANAFIPKVQEIPNSITNSFEPITSTVCASSCYNAYNIKQAYILLCTALIRVRNSKLELVKCRSLLDTGSQRSFISNECAKKLGLTISDSSATISCLASFNAVSNGEVDLLFTSHFESDLQISTSAFVIEKVTDKIPHVSLPAKICYKFNDLRLADPLFHKSANIDILLGMNVFLNLIHEEIIKRAPNLPFAMSTKLGWIISGTTNLESPNSNPVVVNHLSVNTDNLVKSFWELESSPNSSPLTREEKLRELRFEEHHTRDNNGRYSVMLPFKPNRKVLGDSRETALRRFLYLKKEMRLEKKKDAK</sequence>
<proteinExistence type="predicted"/>
<dbReference type="Pfam" id="PF03564">
    <property type="entry name" value="DUF1759"/>
    <property type="match status" value="1"/>
</dbReference>
<reference evidence="1" key="1">
    <citation type="submission" date="2020-07" db="EMBL/GenBank/DDBJ databases">
        <title>Multicomponent nature underlies the extraordinary mechanical properties of spider dragline silk.</title>
        <authorList>
            <person name="Kono N."/>
            <person name="Nakamura H."/>
            <person name="Mori M."/>
            <person name="Yoshida Y."/>
            <person name="Ohtoshi R."/>
            <person name="Malay A.D."/>
            <person name="Moran D.A.P."/>
            <person name="Tomita M."/>
            <person name="Numata K."/>
            <person name="Arakawa K."/>
        </authorList>
    </citation>
    <scope>NUCLEOTIDE SEQUENCE</scope>
</reference>
<accession>A0A8X6K417</accession>
<name>A0A8X6K417_TRICU</name>
<dbReference type="Proteomes" id="UP000887116">
    <property type="component" value="Unassembled WGS sequence"/>
</dbReference>
<evidence type="ECO:0000313" key="1">
    <source>
        <dbReference type="EMBL" id="GFR30021.1"/>
    </source>
</evidence>